<evidence type="ECO:0000313" key="1">
    <source>
        <dbReference type="EMBL" id="GGK11486.1"/>
    </source>
</evidence>
<comment type="caution">
    <text evidence="1">The sequence shown here is derived from an EMBL/GenBank/DDBJ whole genome shotgun (WGS) entry which is preliminary data.</text>
</comment>
<proteinExistence type="predicted"/>
<gene>
    <name evidence="1" type="ORF">GCM10008955_00910</name>
</gene>
<keyword evidence="2" id="KW-1185">Reference proteome</keyword>
<protein>
    <recommendedName>
        <fullName evidence="3">DUF3887 domain-containing protein</fullName>
    </recommendedName>
</protein>
<accession>A0ABQ2EH60</accession>
<dbReference type="EMBL" id="BMPP01000001">
    <property type="protein sequence ID" value="GGK11486.1"/>
    <property type="molecule type" value="Genomic_DNA"/>
</dbReference>
<dbReference type="Proteomes" id="UP000647587">
    <property type="component" value="Unassembled WGS sequence"/>
</dbReference>
<sequence>MADLLFTGQLGKLWTTFSPRVQSEWGSFSAFTAYREAGGRAYGAEITVREEKVVRDGGLTYYTRTASFQRSPNADWTVIFGLDAQGRVQEFGIVGAGVLPGNVTSPAQ</sequence>
<reference evidence="2" key="1">
    <citation type="journal article" date="2019" name="Int. J. Syst. Evol. Microbiol.">
        <title>The Global Catalogue of Microorganisms (GCM) 10K type strain sequencing project: providing services to taxonomists for standard genome sequencing and annotation.</title>
        <authorList>
            <consortium name="The Broad Institute Genomics Platform"/>
            <consortium name="The Broad Institute Genome Sequencing Center for Infectious Disease"/>
            <person name="Wu L."/>
            <person name="Ma J."/>
        </authorList>
    </citation>
    <scope>NUCLEOTIDE SEQUENCE [LARGE SCALE GENOMIC DNA]</scope>
    <source>
        <strain evidence="2">JCM 30331</strain>
    </source>
</reference>
<organism evidence="1 2">
    <name type="scientific">Deinococcus malanensis</name>
    <dbReference type="NCBI Taxonomy" id="1706855"/>
    <lineage>
        <taxon>Bacteria</taxon>
        <taxon>Thermotogati</taxon>
        <taxon>Deinococcota</taxon>
        <taxon>Deinococci</taxon>
        <taxon>Deinococcales</taxon>
        <taxon>Deinococcaceae</taxon>
        <taxon>Deinococcus</taxon>
    </lineage>
</organism>
<name>A0ABQ2EH60_9DEIO</name>
<evidence type="ECO:0008006" key="3">
    <source>
        <dbReference type="Google" id="ProtNLM"/>
    </source>
</evidence>
<dbReference type="RefSeq" id="WP_189003510.1">
    <property type="nucleotide sequence ID" value="NZ_BMPP01000001.1"/>
</dbReference>
<evidence type="ECO:0000313" key="2">
    <source>
        <dbReference type="Proteomes" id="UP000647587"/>
    </source>
</evidence>